<reference evidence="3" key="1">
    <citation type="journal article" date="2019" name="Int. J. Syst. Evol. Microbiol.">
        <title>The Global Catalogue of Microorganisms (GCM) 10K type strain sequencing project: providing services to taxonomists for standard genome sequencing and annotation.</title>
        <authorList>
            <consortium name="The Broad Institute Genomics Platform"/>
            <consortium name="The Broad Institute Genome Sequencing Center for Infectious Disease"/>
            <person name="Wu L."/>
            <person name="Ma J."/>
        </authorList>
    </citation>
    <scope>NUCLEOTIDE SEQUENCE [LARGE SCALE GENOMIC DNA]</scope>
    <source>
        <strain evidence="3">CGMCC 1.12477</strain>
    </source>
</reference>
<dbReference type="InterPro" id="IPR000182">
    <property type="entry name" value="GNAT_dom"/>
</dbReference>
<dbReference type="RefSeq" id="WP_343916100.1">
    <property type="nucleotide sequence ID" value="NZ_BAAAJT010000002.1"/>
</dbReference>
<dbReference type="PROSITE" id="PS51186">
    <property type="entry name" value="GNAT"/>
    <property type="match status" value="1"/>
</dbReference>
<dbReference type="SUPFAM" id="SSF55729">
    <property type="entry name" value="Acyl-CoA N-acyltransferases (Nat)"/>
    <property type="match status" value="1"/>
</dbReference>
<dbReference type="Gene3D" id="3.40.630.30">
    <property type="match status" value="1"/>
</dbReference>
<proteinExistence type="predicted"/>
<protein>
    <submittedName>
        <fullName evidence="2">GNAT family N-acetyltransferase</fullName>
    </submittedName>
</protein>
<dbReference type="InterPro" id="IPR016181">
    <property type="entry name" value="Acyl_CoA_acyltransferase"/>
</dbReference>
<accession>A0ABW4THR0</accession>
<dbReference type="EMBL" id="JBHUGD010000003">
    <property type="protein sequence ID" value="MFD1946184.1"/>
    <property type="molecule type" value="Genomic_DNA"/>
</dbReference>
<comment type="caution">
    <text evidence="2">The sequence shown here is derived from an EMBL/GenBank/DDBJ whole genome shotgun (WGS) entry which is preliminary data.</text>
</comment>
<dbReference type="CDD" id="cd04301">
    <property type="entry name" value="NAT_SF"/>
    <property type="match status" value="1"/>
</dbReference>
<organism evidence="2 3">
    <name type="scientific">Nocardioides aestuarii</name>
    <dbReference type="NCBI Taxonomy" id="252231"/>
    <lineage>
        <taxon>Bacteria</taxon>
        <taxon>Bacillati</taxon>
        <taxon>Actinomycetota</taxon>
        <taxon>Actinomycetes</taxon>
        <taxon>Propionibacteriales</taxon>
        <taxon>Nocardioidaceae</taxon>
        <taxon>Nocardioides</taxon>
    </lineage>
</organism>
<evidence type="ECO:0000313" key="2">
    <source>
        <dbReference type="EMBL" id="MFD1946184.1"/>
    </source>
</evidence>
<sequence length="258" mass="27045">MEHIITHDNGAVRSVGVDELVDVPFVRHQVDPSLVEGAWRSGDAAVVLARRLLPGGPVLAVHGFGDAADLAPLLERLAARGVRPDRVMVDADAAVVPDAWPLTELRSWHWMLTTRPAPAPEADVEVVADEADVAALLDRVSPDSLARPGTPGIEAWLGIRHDGALVATGGVLRQPDGTGHVRAVAVDPAHRGRGLGRDVSRAVTRAAMADTGVCSLGVYTDNDPALRIYGDLGYAVAHTFRSGPVNGSTMTSAAAPSR</sequence>
<dbReference type="Pfam" id="PF00583">
    <property type="entry name" value="Acetyltransf_1"/>
    <property type="match status" value="1"/>
</dbReference>
<evidence type="ECO:0000259" key="1">
    <source>
        <dbReference type="PROSITE" id="PS51186"/>
    </source>
</evidence>
<feature type="domain" description="N-acetyltransferase" evidence="1">
    <location>
        <begin position="112"/>
        <end position="255"/>
    </location>
</feature>
<dbReference type="Proteomes" id="UP001597351">
    <property type="component" value="Unassembled WGS sequence"/>
</dbReference>
<keyword evidence="3" id="KW-1185">Reference proteome</keyword>
<gene>
    <name evidence="2" type="ORF">ACFSDE_05230</name>
</gene>
<evidence type="ECO:0000313" key="3">
    <source>
        <dbReference type="Proteomes" id="UP001597351"/>
    </source>
</evidence>
<name>A0ABW4THR0_9ACTN</name>